<dbReference type="InterPro" id="IPR036928">
    <property type="entry name" value="AS_sf"/>
</dbReference>
<reference evidence="4" key="2">
    <citation type="submission" date="2023-05" db="EMBL/GenBank/DDBJ databases">
        <authorList>
            <consortium name="Lawrence Berkeley National Laboratory"/>
            <person name="Steindorff A."/>
            <person name="Hensen N."/>
            <person name="Bonometti L."/>
            <person name="Westerberg I."/>
            <person name="Brannstrom I.O."/>
            <person name="Guillou S."/>
            <person name="Cros-Aarteil S."/>
            <person name="Calhoun S."/>
            <person name="Haridas S."/>
            <person name="Kuo A."/>
            <person name="Mondo S."/>
            <person name="Pangilinan J."/>
            <person name="Riley R."/>
            <person name="Labutti K."/>
            <person name="Andreopoulos B."/>
            <person name="Lipzen A."/>
            <person name="Chen C."/>
            <person name="Yanf M."/>
            <person name="Daum C."/>
            <person name="Ng V."/>
            <person name="Clum A."/>
            <person name="Ohm R."/>
            <person name="Martin F."/>
            <person name="Silar P."/>
            <person name="Natvig D."/>
            <person name="Lalanne C."/>
            <person name="Gautier V."/>
            <person name="Ament-Velasquez S.L."/>
            <person name="Kruys A."/>
            <person name="Hutchinson M.I."/>
            <person name="Powell A.J."/>
            <person name="Barry K."/>
            <person name="Miller A.N."/>
            <person name="Grigoriev I.V."/>
            <person name="Debuchy R."/>
            <person name="Gladieux P."/>
            <person name="Thoren M.H."/>
            <person name="Johannesson H."/>
        </authorList>
    </citation>
    <scope>NUCLEOTIDE SEQUENCE</scope>
    <source>
        <strain evidence="4">PSN243</strain>
    </source>
</reference>
<sequence>MGLKHLLLTATAALAAPISLLTSTSTGAFTFTLPSSNATYYSPLAHIHTFSSPSFPTSPLPLTVFKTPSKLITASLLSSLSASYTSQDDVWNPSFLPGGALAISCPEDAVFDSSAADWFVKSGVKHLLHSGGIDTSTLSKSSINVLLQDPKWNLKPGLYTISFTAEGVVQIREVYRLYRDSYEAFLFGTTPVPGTKAMRYEAVEIFIPGTQDVWVPVPSRLYALGDERPLAGVRVGLKDIYDLEGTVTGGGSRSYAEVYGVVGETAVSVKRLVELGAVMVGKTKTSQFAHGADPWQFVDVHYPWNPRGDGYLTAASSSSGSAAAIAAYEWLDITIGSDTRGSVRKPAALVGSYGIRPTWGSMDLSGVIPLATEMDTAGFFARDPELFVKISKLWFEDAPVPVNKTFAAFPTKIIYPLDYFPVKNPAAQAIFDGFIATLETELGMVRTLVNLSATIAATVSNPILKNSTAFQLSSNRLAEYVSYNQVGIPLSKTWNAAFPGTGAPPLDPNPRNAFRRSVNLTEDDYQTAVTLKNEFRDFFLTNVLRPDEKTCSDGIMVLDMGTGGLPSYREQALNSLPGATALSVTVPGGGPNMPSNYLASTAGCPQVGIPVGQVSYVSEISGQEEMLPINVDLVAAPGCDGMLLALVEKLAEIGVARGVKVGRRAF</sequence>
<organism evidence="4 5">
    <name type="scientific">Podospora aff. communis PSN243</name>
    <dbReference type="NCBI Taxonomy" id="3040156"/>
    <lineage>
        <taxon>Eukaryota</taxon>
        <taxon>Fungi</taxon>
        <taxon>Dikarya</taxon>
        <taxon>Ascomycota</taxon>
        <taxon>Pezizomycotina</taxon>
        <taxon>Sordariomycetes</taxon>
        <taxon>Sordariomycetidae</taxon>
        <taxon>Sordariales</taxon>
        <taxon>Podosporaceae</taxon>
        <taxon>Podospora</taxon>
    </lineage>
</organism>
<reference evidence="4" key="1">
    <citation type="journal article" date="2023" name="Mol. Phylogenet. Evol.">
        <title>Genome-scale phylogeny and comparative genomics of the fungal order Sordariales.</title>
        <authorList>
            <person name="Hensen N."/>
            <person name="Bonometti L."/>
            <person name="Westerberg I."/>
            <person name="Brannstrom I.O."/>
            <person name="Guillou S."/>
            <person name="Cros-Aarteil S."/>
            <person name="Calhoun S."/>
            <person name="Haridas S."/>
            <person name="Kuo A."/>
            <person name="Mondo S."/>
            <person name="Pangilinan J."/>
            <person name="Riley R."/>
            <person name="LaButti K."/>
            <person name="Andreopoulos B."/>
            <person name="Lipzen A."/>
            <person name="Chen C."/>
            <person name="Yan M."/>
            <person name="Daum C."/>
            <person name="Ng V."/>
            <person name="Clum A."/>
            <person name="Steindorff A."/>
            <person name="Ohm R.A."/>
            <person name="Martin F."/>
            <person name="Silar P."/>
            <person name="Natvig D.O."/>
            <person name="Lalanne C."/>
            <person name="Gautier V."/>
            <person name="Ament-Velasquez S.L."/>
            <person name="Kruys A."/>
            <person name="Hutchinson M.I."/>
            <person name="Powell A.J."/>
            <person name="Barry K."/>
            <person name="Miller A.N."/>
            <person name="Grigoriev I.V."/>
            <person name="Debuchy R."/>
            <person name="Gladieux P."/>
            <person name="Hiltunen Thoren M."/>
            <person name="Johannesson H."/>
        </authorList>
    </citation>
    <scope>NUCLEOTIDE SEQUENCE</scope>
    <source>
        <strain evidence="4">PSN243</strain>
    </source>
</reference>
<dbReference type="PANTHER" id="PTHR46310">
    <property type="entry name" value="AMIDASE 1"/>
    <property type="match status" value="1"/>
</dbReference>
<keyword evidence="1" id="KW-0732">Signal</keyword>
<evidence type="ECO:0000259" key="2">
    <source>
        <dbReference type="Pfam" id="PF01425"/>
    </source>
</evidence>
<dbReference type="AlphaFoldDB" id="A0AAV9GWR1"/>
<feature type="domain" description="Scytalone dehydratase-like protein Arp1 N-terminal" evidence="3">
    <location>
        <begin position="51"/>
        <end position="175"/>
    </location>
</feature>
<name>A0AAV9GWR1_9PEZI</name>
<dbReference type="InterPro" id="IPR058329">
    <property type="entry name" value="Arp1_N"/>
</dbReference>
<feature type="signal peptide" evidence="1">
    <location>
        <begin position="1"/>
        <end position="15"/>
    </location>
</feature>
<comment type="caution">
    <text evidence="4">The sequence shown here is derived from an EMBL/GenBank/DDBJ whole genome shotgun (WGS) entry which is preliminary data.</text>
</comment>
<dbReference type="SUPFAM" id="SSF75304">
    <property type="entry name" value="Amidase signature (AS) enzymes"/>
    <property type="match status" value="1"/>
</dbReference>
<feature type="chain" id="PRO_5043731844" evidence="1">
    <location>
        <begin position="16"/>
        <end position="666"/>
    </location>
</feature>
<evidence type="ECO:0000313" key="4">
    <source>
        <dbReference type="EMBL" id="KAK4452717.1"/>
    </source>
</evidence>
<dbReference type="Proteomes" id="UP001321760">
    <property type="component" value="Unassembled WGS sequence"/>
</dbReference>
<dbReference type="InterPro" id="IPR023631">
    <property type="entry name" value="Amidase_dom"/>
</dbReference>
<dbReference type="Pfam" id="PF01425">
    <property type="entry name" value="Amidase"/>
    <property type="match status" value="1"/>
</dbReference>
<proteinExistence type="predicted"/>
<keyword evidence="5" id="KW-1185">Reference proteome</keyword>
<dbReference type="PANTHER" id="PTHR46310:SF7">
    <property type="entry name" value="AMIDASE 1"/>
    <property type="match status" value="1"/>
</dbReference>
<evidence type="ECO:0000256" key="1">
    <source>
        <dbReference type="SAM" id="SignalP"/>
    </source>
</evidence>
<evidence type="ECO:0000259" key="3">
    <source>
        <dbReference type="Pfam" id="PF26053"/>
    </source>
</evidence>
<feature type="domain" description="Amidase" evidence="2">
    <location>
        <begin position="227"/>
        <end position="383"/>
    </location>
</feature>
<protein>
    <submittedName>
        <fullName evidence="4">Amidase signature enzyme</fullName>
    </submittedName>
</protein>
<dbReference type="EMBL" id="MU865923">
    <property type="protein sequence ID" value="KAK4452717.1"/>
    <property type="molecule type" value="Genomic_DNA"/>
</dbReference>
<accession>A0AAV9GWR1</accession>
<gene>
    <name evidence="4" type="ORF">QBC34DRAFT_345783</name>
</gene>
<dbReference type="Gene3D" id="3.90.1300.10">
    <property type="entry name" value="Amidase signature (AS) domain"/>
    <property type="match status" value="1"/>
</dbReference>
<evidence type="ECO:0000313" key="5">
    <source>
        <dbReference type="Proteomes" id="UP001321760"/>
    </source>
</evidence>
<dbReference type="Pfam" id="PF26053">
    <property type="entry name" value="DUF8016"/>
    <property type="match status" value="1"/>
</dbReference>